<gene>
    <name evidence="3" type="ORF">AE618_23660</name>
</gene>
<dbReference type="InterPro" id="IPR017819">
    <property type="entry name" value="Plasmid_partition_RepB"/>
</dbReference>
<reference evidence="3 4" key="1">
    <citation type="submission" date="2015-07" db="EMBL/GenBank/DDBJ databases">
        <title>Whole genome sequencing of Bosea vaviloviae isolated from cave pool.</title>
        <authorList>
            <person name="Tan N.E.H."/>
            <person name="Lee Y.P."/>
            <person name="Gan H.M."/>
            <person name="Barton H."/>
            <person name="Savka M.A."/>
        </authorList>
    </citation>
    <scope>NUCLEOTIDE SEQUENCE [LARGE SCALE GENOMIC DNA]</scope>
    <source>
        <strain evidence="3 4">SD260</strain>
    </source>
</reference>
<organism evidence="3 4">
    <name type="scientific">Bosea vaviloviae</name>
    <dbReference type="NCBI Taxonomy" id="1526658"/>
    <lineage>
        <taxon>Bacteria</taxon>
        <taxon>Pseudomonadati</taxon>
        <taxon>Pseudomonadota</taxon>
        <taxon>Alphaproteobacteria</taxon>
        <taxon>Hyphomicrobiales</taxon>
        <taxon>Boseaceae</taxon>
        <taxon>Bosea</taxon>
    </lineage>
</organism>
<comment type="caution">
    <text evidence="3">The sequence shown here is derived from an EMBL/GenBank/DDBJ whole genome shotgun (WGS) entry which is preliminary data.</text>
</comment>
<evidence type="ECO:0000259" key="2">
    <source>
        <dbReference type="SMART" id="SM00470"/>
    </source>
</evidence>
<feature type="domain" description="ParB-like N-terminal" evidence="2">
    <location>
        <begin position="64"/>
        <end position="155"/>
    </location>
</feature>
<dbReference type="SUPFAM" id="SSF110849">
    <property type="entry name" value="ParB/Sulfiredoxin"/>
    <property type="match status" value="1"/>
</dbReference>
<dbReference type="SMART" id="SM00470">
    <property type="entry name" value="ParB"/>
    <property type="match status" value="1"/>
</dbReference>
<dbReference type="NCBIfam" id="TIGR00180">
    <property type="entry name" value="parB_part"/>
    <property type="match status" value="1"/>
</dbReference>
<dbReference type="Gene3D" id="1.10.10.2830">
    <property type="match status" value="1"/>
</dbReference>
<dbReference type="EMBL" id="LGSZ01000073">
    <property type="protein sequence ID" value="KPH75950.1"/>
    <property type="molecule type" value="Genomic_DNA"/>
</dbReference>
<dbReference type="Proteomes" id="UP000037822">
    <property type="component" value="Unassembled WGS sequence"/>
</dbReference>
<dbReference type="InterPro" id="IPR037972">
    <property type="entry name" value="RepB_N"/>
</dbReference>
<comment type="similarity">
    <text evidence="1">Belongs to the ParB family.</text>
</comment>
<dbReference type="InterPro" id="IPR011111">
    <property type="entry name" value="Plasmid_RepB"/>
</dbReference>
<dbReference type="Pfam" id="PF02195">
    <property type="entry name" value="ParB_N"/>
    <property type="match status" value="1"/>
</dbReference>
<keyword evidence="4" id="KW-1185">Reference proteome</keyword>
<sequence>MARKNLLAGLLDEKLPAGNSAAMPPLASPTQPIRGLQSNAFGPRGGAIGAVTRSIEQLKAHAVLDLAADLIDASLIADRLADAGDDHNLLVASIREHGQQVPILVRPHPDQEGRYQIAYGRRRLRALKELGQTVRAIVKPLSNEQLVVAQGQENSARTDLSFIEKALFAARLEEGGFDRETIMAALSVDKSGLSRLISSAVKIPYDIIESIGPAPKAGRDRWIELSARLDGAAAIEKARKATAAVQFPALSSDERFSKIFEAVAPKKAKAVRPTIWKSDDGLRIASIRDDAKALTVTIDKKVAADFGAYLVETIPEIYAAFKRRAGA</sequence>
<proteinExistence type="inferred from homology"/>
<dbReference type="RefSeq" id="WP_054211525.1">
    <property type="nucleotide sequence ID" value="NZ_LGSZ01000073.1"/>
</dbReference>
<dbReference type="PANTHER" id="PTHR33375:SF1">
    <property type="entry name" value="CHROMOSOME-PARTITIONING PROTEIN PARB-RELATED"/>
    <property type="match status" value="1"/>
</dbReference>
<dbReference type="InterPro" id="IPR004437">
    <property type="entry name" value="ParB/RepB/Spo0J"/>
</dbReference>
<protein>
    <submittedName>
        <fullName evidence="3">Replication protein RepB</fullName>
    </submittedName>
</protein>
<dbReference type="OrthoDB" id="7908920at2"/>
<dbReference type="CDD" id="cd16405">
    <property type="entry name" value="RepB_like_N"/>
    <property type="match status" value="1"/>
</dbReference>
<dbReference type="InterPro" id="IPR003115">
    <property type="entry name" value="ParB_N"/>
</dbReference>
<evidence type="ECO:0000256" key="1">
    <source>
        <dbReference type="ARBA" id="ARBA00006295"/>
    </source>
</evidence>
<dbReference type="GO" id="GO:0007059">
    <property type="term" value="P:chromosome segregation"/>
    <property type="evidence" value="ECO:0007669"/>
    <property type="project" value="TreeGrafter"/>
</dbReference>
<dbReference type="AlphaFoldDB" id="A0A0N0M8B5"/>
<evidence type="ECO:0000313" key="3">
    <source>
        <dbReference type="EMBL" id="KPH75950.1"/>
    </source>
</evidence>
<name>A0A0N0M8B5_9HYPH</name>
<dbReference type="InterPro" id="IPR050336">
    <property type="entry name" value="Chromosome_partition/occlusion"/>
</dbReference>
<dbReference type="SUPFAM" id="SSF109709">
    <property type="entry name" value="KorB DNA-binding domain-like"/>
    <property type="match status" value="1"/>
</dbReference>
<dbReference type="PATRIC" id="fig|1526658.3.peg.4697"/>
<dbReference type="Pfam" id="PF07506">
    <property type="entry name" value="RepB"/>
    <property type="match status" value="1"/>
</dbReference>
<dbReference type="GO" id="GO:0005694">
    <property type="term" value="C:chromosome"/>
    <property type="evidence" value="ECO:0007669"/>
    <property type="project" value="TreeGrafter"/>
</dbReference>
<dbReference type="Gene3D" id="3.90.1530.30">
    <property type="match status" value="1"/>
</dbReference>
<dbReference type="GO" id="GO:0003677">
    <property type="term" value="F:DNA binding"/>
    <property type="evidence" value="ECO:0007669"/>
    <property type="project" value="InterPro"/>
</dbReference>
<evidence type="ECO:0000313" key="4">
    <source>
        <dbReference type="Proteomes" id="UP000037822"/>
    </source>
</evidence>
<dbReference type="PANTHER" id="PTHR33375">
    <property type="entry name" value="CHROMOSOME-PARTITIONING PROTEIN PARB-RELATED"/>
    <property type="match status" value="1"/>
</dbReference>
<accession>A0A0N0M8B5</accession>
<dbReference type="InterPro" id="IPR036086">
    <property type="entry name" value="ParB/Sulfiredoxin_sf"/>
</dbReference>
<dbReference type="NCBIfam" id="TIGR03454">
    <property type="entry name" value="partition_RepB"/>
    <property type="match status" value="1"/>
</dbReference>